<dbReference type="EMBL" id="AAPJ01000003">
    <property type="protein sequence ID" value="EAS49995.1"/>
    <property type="molecule type" value="Genomic_DNA"/>
</dbReference>
<dbReference type="AlphaFoldDB" id="Q1YIX2"/>
<keyword evidence="2" id="KW-1185">Reference proteome</keyword>
<gene>
    <name evidence="1" type="ORF">SI859A1_01348</name>
</gene>
<dbReference type="Proteomes" id="UP000000321">
    <property type="component" value="Unassembled WGS sequence"/>
</dbReference>
<protein>
    <submittedName>
        <fullName evidence="1">Uncharacterized protein</fullName>
    </submittedName>
</protein>
<comment type="caution">
    <text evidence="1">The sequence shown here is derived from an EMBL/GenBank/DDBJ whole genome shotgun (WGS) entry which is preliminary data.</text>
</comment>
<accession>Q1YIX2</accession>
<proteinExistence type="predicted"/>
<dbReference type="HOGENOM" id="CLU_2070449_0_0_5"/>
<name>Q1YIX2_AURMS</name>
<dbReference type="BioCyc" id="AURANTIMONAS:SI859A1_01348-MONOMER"/>
<reference evidence="1 2" key="1">
    <citation type="journal article" date="2008" name="Appl. Environ. Microbiol.">
        <title>Genomic insights into Mn(II) oxidation by the marine alphaproteobacterium Aurantimonas sp. strain SI85-9A1.</title>
        <authorList>
            <person name="Dick G.J."/>
            <person name="Podell S."/>
            <person name="Johnson H.A."/>
            <person name="Rivera-Espinoza Y."/>
            <person name="Bernier-Latmani R."/>
            <person name="McCarthy J.K."/>
            <person name="Torpey J.W."/>
            <person name="Clement B.G."/>
            <person name="Gaasterland T."/>
            <person name="Tebo B.M."/>
        </authorList>
    </citation>
    <scope>NUCLEOTIDE SEQUENCE [LARGE SCALE GENOMIC DNA]</scope>
    <source>
        <strain evidence="1 2">SI85-9A1</strain>
    </source>
</reference>
<organism evidence="1 2">
    <name type="scientific">Aurantimonas manganoxydans (strain ATCC BAA-1229 / DSM 21871 / SI85-9A1)</name>
    <dbReference type="NCBI Taxonomy" id="287752"/>
    <lineage>
        <taxon>Bacteria</taxon>
        <taxon>Pseudomonadati</taxon>
        <taxon>Pseudomonadota</taxon>
        <taxon>Alphaproteobacteria</taxon>
        <taxon>Hyphomicrobiales</taxon>
        <taxon>Aurantimonadaceae</taxon>
        <taxon>Aurantimonas</taxon>
    </lineage>
</organism>
<evidence type="ECO:0000313" key="2">
    <source>
        <dbReference type="Proteomes" id="UP000000321"/>
    </source>
</evidence>
<sequence length="118" mass="13496">MVTRHAEEQRRYRARLRERAKAGATGSRGAPETRIVVQGLAVAVRRLAEAVRKAPDGPEALVYERLMRTAHRHLTRQGFDAAESYTRLSHYTLPDDAKARRRRADAERRFWASGDRAD</sequence>
<evidence type="ECO:0000313" key="1">
    <source>
        <dbReference type="EMBL" id="EAS49995.1"/>
    </source>
</evidence>